<reference evidence="1 2" key="1">
    <citation type="submission" date="2024-01" db="EMBL/GenBank/DDBJ databases">
        <authorList>
            <person name="Waweru B."/>
        </authorList>
    </citation>
    <scope>NUCLEOTIDE SEQUENCE [LARGE SCALE GENOMIC DNA]</scope>
</reference>
<comment type="caution">
    <text evidence="1">The sequence shown here is derived from an EMBL/GenBank/DDBJ whole genome shotgun (WGS) entry which is preliminary data.</text>
</comment>
<organism evidence="1 2">
    <name type="scientific">Dovyalis caffra</name>
    <dbReference type="NCBI Taxonomy" id="77055"/>
    <lineage>
        <taxon>Eukaryota</taxon>
        <taxon>Viridiplantae</taxon>
        <taxon>Streptophyta</taxon>
        <taxon>Embryophyta</taxon>
        <taxon>Tracheophyta</taxon>
        <taxon>Spermatophyta</taxon>
        <taxon>Magnoliopsida</taxon>
        <taxon>eudicotyledons</taxon>
        <taxon>Gunneridae</taxon>
        <taxon>Pentapetalae</taxon>
        <taxon>rosids</taxon>
        <taxon>fabids</taxon>
        <taxon>Malpighiales</taxon>
        <taxon>Salicaceae</taxon>
        <taxon>Flacourtieae</taxon>
        <taxon>Dovyalis</taxon>
    </lineage>
</organism>
<evidence type="ECO:0000313" key="2">
    <source>
        <dbReference type="Proteomes" id="UP001314170"/>
    </source>
</evidence>
<dbReference type="AlphaFoldDB" id="A0AAV1R408"/>
<protein>
    <submittedName>
        <fullName evidence="1">Uncharacterized protein</fullName>
    </submittedName>
</protein>
<dbReference type="EMBL" id="CAWUPB010000851">
    <property type="protein sequence ID" value="CAK7327205.1"/>
    <property type="molecule type" value="Genomic_DNA"/>
</dbReference>
<gene>
    <name evidence="1" type="ORF">DCAF_LOCUS4912</name>
</gene>
<evidence type="ECO:0000313" key="1">
    <source>
        <dbReference type="EMBL" id="CAK7327205.1"/>
    </source>
</evidence>
<accession>A0AAV1R408</accession>
<sequence>MGQVKNYGELIMVCLLLGIRGGARVSGEHEIVKSCVANDRNSWVILIDSVGPCSCNMFSKKVTARPTWAMVSSLDSILFVTLQSVYPSFYEKVVSLISN</sequence>
<name>A0AAV1R408_9ROSI</name>
<keyword evidence="2" id="KW-1185">Reference proteome</keyword>
<proteinExistence type="predicted"/>
<dbReference type="Proteomes" id="UP001314170">
    <property type="component" value="Unassembled WGS sequence"/>
</dbReference>